<accession>A0A557RGN4</accession>
<evidence type="ECO:0000256" key="2">
    <source>
        <dbReference type="ARBA" id="ARBA00022837"/>
    </source>
</evidence>
<evidence type="ECO:0000313" key="5">
    <source>
        <dbReference type="Proteomes" id="UP000316688"/>
    </source>
</evidence>
<gene>
    <name evidence="4" type="ORF">FPL11_06525</name>
</gene>
<dbReference type="Pfam" id="PF13946">
    <property type="entry name" value="DUF4214"/>
    <property type="match status" value="1"/>
</dbReference>
<organism evidence="4 5">
    <name type="scientific">Spiribacter aquaticus</name>
    <dbReference type="NCBI Taxonomy" id="1935996"/>
    <lineage>
        <taxon>Bacteria</taxon>
        <taxon>Pseudomonadati</taxon>
        <taxon>Pseudomonadota</taxon>
        <taxon>Gammaproteobacteria</taxon>
        <taxon>Chromatiales</taxon>
        <taxon>Ectothiorhodospiraceae</taxon>
        <taxon>Spiribacter</taxon>
    </lineage>
</organism>
<dbReference type="Gene3D" id="1.10.3130.20">
    <property type="entry name" value="Phycobilisome linker domain"/>
    <property type="match status" value="1"/>
</dbReference>
<evidence type="ECO:0000313" key="4">
    <source>
        <dbReference type="EMBL" id="TVO64318.1"/>
    </source>
</evidence>
<name>A0A557RGN4_9GAMM</name>
<protein>
    <submittedName>
        <fullName evidence="4">DUF4214 domain-containing protein</fullName>
    </submittedName>
</protein>
<dbReference type="AlphaFoldDB" id="A0A557RGN4"/>
<dbReference type="InterPro" id="IPR038255">
    <property type="entry name" value="PBS_linker_sf"/>
</dbReference>
<reference evidence="4 5" key="1">
    <citation type="submission" date="2019-07" db="EMBL/GenBank/DDBJ databases">
        <title>Reclasification of Spiribacter aquaticus.</title>
        <authorList>
            <person name="Leon M.J."/>
            <person name="Sanchez-Porro C."/>
            <person name="Ventosa A."/>
        </authorList>
    </citation>
    <scope>NUCLEOTIDE SEQUENCE [LARGE SCALE GENOMIC DNA]</scope>
    <source>
        <strain evidence="4 5">SP30</strain>
    </source>
</reference>
<dbReference type="InterPro" id="IPR011049">
    <property type="entry name" value="Serralysin-like_metalloprot_C"/>
</dbReference>
<evidence type="ECO:0000259" key="3">
    <source>
        <dbReference type="Pfam" id="PF13946"/>
    </source>
</evidence>
<dbReference type="RefSeq" id="WP_144347945.1">
    <property type="nucleotide sequence ID" value="NZ_VMKP01000003.1"/>
</dbReference>
<dbReference type="InterPro" id="IPR028994">
    <property type="entry name" value="Integrin_alpha_N"/>
</dbReference>
<dbReference type="Pfam" id="PF00353">
    <property type="entry name" value="HemolysinCabind"/>
    <property type="match status" value="1"/>
</dbReference>
<dbReference type="EMBL" id="VMKP01000003">
    <property type="protein sequence ID" value="TVO64318.1"/>
    <property type="molecule type" value="Genomic_DNA"/>
</dbReference>
<dbReference type="InterPro" id="IPR001343">
    <property type="entry name" value="Hemolysn_Ca-bd"/>
</dbReference>
<dbReference type="PROSITE" id="PS00330">
    <property type="entry name" value="HEMOLYSIN_CALCIUM"/>
    <property type="match status" value="1"/>
</dbReference>
<dbReference type="Pfam" id="PF13517">
    <property type="entry name" value="FG-GAP_3"/>
    <property type="match status" value="2"/>
</dbReference>
<keyword evidence="5" id="KW-1185">Reference proteome</keyword>
<comment type="caution">
    <text evidence="4">The sequence shown here is derived from an EMBL/GenBank/DDBJ whole genome shotgun (WGS) entry which is preliminary data.</text>
</comment>
<evidence type="ECO:0000256" key="1">
    <source>
        <dbReference type="ARBA" id="ARBA00022729"/>
    </source>
</evidence>
<dbReference type="SUPFAM" id="SSF51120">
    <property type="entry name" value="beta-Roll"/>
    <property type="match status" value="1"/>
</dbReference>
<dbReference type="InterPro" id="IPR013517">
    <property type="entry name" value="FG-GAP"/>
</dbReference>
<dbReference type="GO" id="GO:0005509">
    <property type="term" value="F:calcium ion binding"/>
    <property type="evidence" value="ECO:0007669"/>
    <property type="project" value="InterPro"/>
</dbReference>
<feature type="domain" description="DUF4214" evidence="3">
    <location>
        <begin position="576"/>
        <end position="644"/>
    </location>
</feature>
<sequence>MDKNIRIGPFRDAGEFRYYRDSSARPIAHQDPYTVDLDGDGVEEVLFGGLENEPNGSGEFSNISMHIFGWKEGQFQDLTDAWLPGDMRHFEGIGEFVPGDFNNDDRTDLFLAGYADMDHFVQPYALINEGEHFSRQALPEVIGWQHGAGAGDINGDGYDDVYAAGYGYEPPVSRRMYWGEEDGLKEAEFKQDADGSGLTLADFLGDGSVTAMVVDSGVEGSGTADGGTVLARIEETPDGDASIEVISRLPPPLLDSAPEVDVDSHDLRVEAIDFSRDGLMDAIVFARGSFLDPSASIQFLRNDGNGEFTDVTQQRLETIDYRGVPIYAPNIADFDRDGRADIYVDGVWFEDDDKPKHFLMQDQDGVFIERWRDELTATAANSSDGGFIQGPEGEYWQEGTTPEMDRMVKGPDEVYSLVRLATGVKQDGRIGEVSIADVDFPYRDEGEVLQASPAVDTIHGMGGDDRLVAAKGSDTLDGGTGIDTAVYAGSADDYEIEPGSTEFQVSPVNGGAAWRDTLIDVERLEFSDVTLAHHMNDHPAMATRLYQAAFDRLPDSSGLGYWVNRLDDGTDLERAAAEFIGSPEFSDRYGASPTNDEYIDALYANVLDRLPDADGKAYWLNRLETDLDRDDVLSRFSESAENQDNTAAVIAAGIEYRPWESELVT</sequence>
<dbReference type="InterPro" id="IPR018511">
    <property type="entry name" value="Hemolysin-typ_Ca-bd_CS"/>
</dbReference>
<keyword evidence="2" id="KW-0106">Calcium</keyword>
<dbReference type="InterPro" id="IPR025282">
    <property type="entry name" value="DUF4214"/>
</dbReference>
<keyword evidence="1" id="KW-0732">Signal</keyword>
<proteinExistence type="predicted"/>
<dbReference type="Proteomes" id="UP000316688">
    <property type="component" value="Unassembled WGS sequence"/>
</dbReference>
<dbReference type="Gene3D" id="2.150.10.10">
    <property type="entry name" value="Serralysin-like metalloprotease, C-terminal"/>
    <property type="match status" value="1"/>
</dbReference>
<dbReference type="SUPFAM" id="SSF69318">
    <property type="entry name" value="Integrin alpha N-terminal domain"/>
    <property type="match status" value="1"/>
</dbReference>